<dbReference type="SUPFAM" id="SSF75005">
    <property type="entry name" value="Arabinanase/levansucrase/invertase"/>
    <property type="match status" value="1"/>
</dbReference>
<evidence type="ECO:0008006" key="6">
    <source>
        <dbReference type="Google" id="ProtNLM"/>
    </source>
</evidence>
<dbReference type="EMBL" id="CP026652">
    <property type="protein sequence ID" value="AVH57250.1"/>
    <property type="molecule type" value="Genomic_DNA"/>
</dbReference>
<evidence type="ECO:0000256" key="3">
    <source>
        <dbReference type="ARBA" id="ARBA00024356"/>
    </source>
</evidence>
<sequence length="353" mass="38852">MIPLSPKELAAAYSDALTFDNPLTAAISTDQFSASYSSRPAWALGPFTKDDSLTFRPTGQWNDPTGIGWTSSSIFNPSAIVKDSSLHLFYRASPRKESTASRIGLAINDGSGWVDFADNPIIFPTRDNELLSCEDPKVYAAEGRYFMFYNGIWSAAGSQEQSEYPSPGYPVETLGCDINVAVSDDLLHWEKLGLAVPYEVSRLWAKGAVIPRNPNGEAVKIDGQYLMYLSEGCNGIRYVGRSTDMINWTFEPQQYLDLTELGGTLYEVACAVTEHDESHDLVLDFFYSDENGDFAAAQALFSRNAPFTQRALNRGGSLAWGGLTSLNGTLAFAQGWDSAPETREMFFYRTVAS</sequence>
<evidence type="ECO:0000256" key="1">
    <source>
        <dbReference type="ARBA" id="ARBA00022676"/>
    </source>
</evidence>
<keyword evidence="1" id="KW-0328">Glycosyltransferase</keyword>
<protein>
    <recommendedName>
        <fullName evidence="6">Glycosyl hydrolase family 32 N-terminal domain-containing protein</fullName>
    </recommendedName>
</protein>
<proteinExistence type="inferred from homology"/>
<dbReference type="PANTHER" id="PTHR34106">
    <property type="entry name" value="GLYCOSIDASE"/>
    <property type="match status" value="1"/>
</dbReference>
<comment type="similarity">
    <text evidence="3">Belongs to the glycosyl hydrolase 130 family.</text>
</comment>
<organism evidence="4 5">
    <name type="scientific">Streptomyces dengpaensis</name>
    <dbReference type="NCBI Taxonomy" id="2049881"/>
    <lineage>
        <taxon>Bacteria</taxon>
        <taxon>Bacillati</taxon>
        <taxon>Actinomycetota</taxon>
        <taxon>Actinomycetes</taxon>
        <taxon>Kitasatosporales</taxon>
        <taxon>Streptomycetaceae</taxon>
        <taxon>Streptomyces</taxon>
    </lineage>
</organism>
<evidence type="ECO:0000313" key="5">
    <source>
        <dbReference type="Proteomes" id="UP000238413"/>
    </source>
</evidence>
<gene>
    <name evidence="4" type="ORF">C4B68_17345</name>
</gene>
<accession>A0ABN5I1J3</accession>
<dbReference type="Gene3D" id="2.115.10.20">
    <property type="entry name" value="Glycosyl hydrolase domain, family 43"/>
    <property type="match status" value="1"/>
</dbReference>
<evidence type="ECO:0000313" key="4">
    <source>
        <dbReference type="EMBL" id="AVH57250.1"/>
    </source>
</evidence>
<name>A0ABN5I1J3_9ACTN</name>
<dbReference type="InterPro" id="IPR023296">
    <property type="entry name" value="Glyco_hydro_beta-prop_sf"/>
</dbReference>
<reference evidence="4 5" key="1">
    <citation type="submission" date="2018-02" db="EMBL/GenBank/DDBJ databases">
        <title>Complete genome sequence of Streptomyces dengpaensis, the producer of angucyclines.</title>
        <authorList>
            <person name="Yumei L."/>
        </authorList>
    </citation>
    <scope>NUCLEOTIDE SEQUENCE [LARGE SCALE GENOMIC DNA]</scope>
    <source>
        <strain evidence="4 5">XZHG99</strain>
    </source>
</reference>
<evidence type="ECO:0000256" key="2">
    <source>
        <dbReference type="ARBA" id="ARBA00022679"/>
    </source>
</evidence>
<keyword evidence="2" id="KW-0808">Transferase</keyword>
<dbReference type="RefSeq" id="WP_099506183.1">
    <property type="nucleotide sequence ID" value="NZ_CP026652.1"/>
</dbReference>
<dbReference type="Proteomes" id="UP000238413">
    <property type="component" value="Chromosome"/>
</dbReference>
<dbReference type="PANTHER" id="PTHR34106:SF5">
    <property type="entry name" value="GLYCOSIDASE"/>
    <property type="match status" value="1"/>
</dbReference>
<keyword evidence="5" id="KW-1185">Reference proteome</keyword>
<dbReference type="Pfam" id="PF04041">
    <property type="entry name" value="Glyco_hydro_130"/>
    <property type="match status" value="1"/>
</dbReference>
<dbReference type="InterPro" id="IPR007184">
    <property type="entry name" value="Mannoside_phosphorylase"/>
</dbReference>